<dbReference type="Proteomes" id="UP000183469">
    <property type="component" value="Unassembled WGS sequence"/>
</dbReference>
<dbReference type="RefSeq" id="WP_037356329.1">
    <property type="nucleotide sequence ID" value="NZ_FNQG01000005.1"/>
</dbReference>
<organism evidence="3 4">
    <name type="scientific">Selenomonas ruminantium</name>
    <dbReference type="NCBI Taxonomy" id="971"/>
    <lineage>
        <taxon>Bacteria</taxon>
        <taxon>Bacillati</taxon>
        <taxon>Bacillota</taxon>
        <taxon>Negativicutes</taxon>
        <taxon>Selenomonadales</taxon>
        <taxon>Selenomonadaceae</taxon>
        <taxon>Selenomonas</taxon>
    </lineage>
</organism>
<dbReference type="InterPro" id="IPR010982">
    <property type="entry name" value="Lambda_DNA-bd_dom_sf"/>
</dbReference>
<name>A0A1H3X8Q3_SELRU</name>
<sequence length="62" mass="7168">MNRIRELRKAQNLSQQELAVKLGVDRSTIAKWETGAHSPRTNKMRKLTKILDCSLEELLPNH</sequence>
<dbReference type="InterPro" id="IPR001387">
    <property type="entry name" value="Cro/C1-type_HTH"/>
</dbReference>
<dbReference type="AlphaFoldDB" id="A0A1H3X8Q3"/>
<dbReference type="SMART" id="SM00530">
    <property type="entry name" value="HTH_XRE"/>
    <property type="match status" value="1"/>
</dbReference>
<dbReference type="PANTHER" id="PTHR46558:SF4">
    <property type="entry name" value="DNA-BIDING PHAGE PROTEIN"/>
    <property type="match status" value="1"/>
</dbReference>
<accession>A0A1H3X8Q3</accession>
<dbReference type="PANTHER" id="PTHR46558">
    <property type="entry name" value="TRACRIPTIONAL REGULATORY PROTEIN-RELATED-RELATED"/>
    <property type="match status" value="1"/>
</dbReference>
<gene>
    <name evidence="3" type="ORF">SAMN05660648_01330</name>
</gene>
<dbReference type="SUPFAM" id="SSF47413">
    <property type="entry name" value="lambda repressor-like DNA-binding domains"/>
    <property type="match status" value="1"/>
</dbReference>
<reference evidence="3 4" key="1">
    <citation type="submission" date="2016-10" db="EMBL/GenBank/DDBJ databases">
        <authorList>
            <person name="de Groot N.N."/>
        </authorList>
    </citation>
    <scope>NUCLEOTIDE SEQUENCE [LARGE SCALE GENOMIC DNA]</scope>
    <source>
        <strain evidence="3 4">DSM 2872</strain>
    </source>
</reference>
<dbReference type="Gene3D" id="1.10.260.40">
    <property type="entry name" value="lambda repressor-like DNA-binding domains"/>
    <property type="match status" value="1"/>
</dbReference>
<dbReference type="CDD" id="cd00093">
    <property type="entry name" value="HTH_XRE"/>
    <property type="match status" value="1"/>
</dbReference>
<feature type="domain" description="HTH cro/C1-type" evidence="2">
    <location>
        <begin position="4"/>
        <end position="58"/>
    </location>
</feature>
<dbReference type="EMBL" id="FNQG01000005">
    <property type="protein sequence ID" value="SDZ95034.1"/>
    <property type="molecule type" value="Genomic_DNA"/>
</dbReference>
<dbReference type="PROSITE" id="PS50943">
    <property type="entry name" value="HTH_CROC1"/>
    <property type="match status" value="1"/>
</dbReference>
<keyword evidence="1 3" id="KW-0238">DNA-binding</keyword>
<evidence type="ECO:0000313" key="4">
    <source>
        <dbReference type="Proteomes" id="UP000183469"/>
    </source>
</evidence>
<evidence type="ECO:0000259" key="2">
    <source>
        <dbReference type="PROSITE" id="PS50943"/>
    </source>
</evidence>
<evidence type="ECO:0000256" key="1">
    <source>
        <dbReference type="ARBA" id="ARBA00023125"/>
    </source>
</evidence>
<proteinExistence type="predicted"/>
<protein>
    <submittedName>
        <fullName evidence="3">DNA-binding transcriptional regulator, XRE-family HTH domain</fullName>
    </submittedName>
</protein>
<evidence type="ECO:0000313" key="3">
    <source>
        <dbReference type="EMBL" id="SDZ95034.1"/>
    </source>
</evidence>
<dbReference type="OrthoDB" id="9801008at2"/>
<dbReference type="Pfam" id="PF01381">
    <property type="entry name" value="HTH_3"/>
    <property type="match status" value="1"/>
</dbReference>
<dbReference type="GO" id="GO:0003677">
    <property type="term" value="F:DNA binding"/>
    <property type="evidence" value="ECO:0007669"/>
    <property type="project" value="UniProtKB-KW"/>
</dbReference>